<dbReference type="EMBL" id="CP041372">
    <property type="protein sequence ID" value="QKS71321.1"/>
    <property type="molecule type" value="Genomic_DNA"/>
</dbReference>
<dbReference type="Pfam" id="PF26325">
    <property type="entry name" value="YhjD"/>
    <property type="match status" value="1"/>
</dbReference>
<sequence>MKLTEQEENFIETYIVLTLSRAVLERDLKLVDKSPFKIKEAYEHLLHLSLQEISKQLYQVRMHLEQQQITIQSSTRDKTFSEYTVVVRNYVVTIKYVNVQLRQRVRFYLEKLFTGSISADFLASEKQLAHYREKPTPNA</sequence>
<evidence type="ECO:0000313" key="1">
    <source>
        <dbReference type="EMBL" id="QKS71321.1"/>
    </source>
</evidence>
<keyword evidence="2" id="KW-1185">Reference proteome</keyword>
<evidence type="ECO:0000313" key="2">
    <source>
        <dbReference type="Proteomes" id="UP000318138"/>
    </source>
</evidence>
<name>A0A859FEH5_9BACI</name>
<protein>
    <submittedName>
        <fullName evidence="1">Uncharacterized protein</fullName>
    </submittedName>
</protein>
<dbReference type="AlphaFoldDB" id="A0A859FEH5"/>
<accession>A0A859FEH5</accession>
<dbReference type="InterPro" id="IPR058600">
    <property type="entry name" value="YhjD-like"/>
</dbReference>
<dbReference type="RefSeq" id="WP_176009356.1">
    <property type="nucleotide sequence ID" value="NZ_CP041372.2"/>
</dbReference>
<organism evidence="1 2">
    <name type="scientific">Paenalkalicoccus suaedae</name>
    <dbReference type="NCBI Taxonomy" id="2592382"/>
    <lineage>
        <taxon>Bacteria</taxon>
        <taxon>Bacillati</taxon>
        <taxon>Bacillota</taxon>
        <taxon>Bacilli</taxon>
        <taxon>Bacillales</taxon>
        <taxon>Bacillaceae</taxon>
        <taxon>Paenalkalicoccus</taxon>
    </lineage>
</organism>
<reference evidence="2" key="1">
    <citation type="submission" date="2019-07" db="EMBL/GenBank/DDBJ databases">
        <title>Bacillus alkalisoli sp. nov. isolated from saline soil.</title>
        <authorList>
            <person name="Sun J.-Q."/>
            <person name="Xu L."/>
        </authorList>
    </citation>
    <scope>NUCLEOTIDE SEQUENCE [LARGE SCALE GENOMIC DNA]</scope>
    <source>
        <strain evidence="2">M4U3P1</strain>
    </source>
</reference>
<proteinExistence type="predicted"/>
<dbReference type="Proteomes" id="UP000318138">
    <property type="component" value="Chromosome"/>
</dbReference>
<dbReference type="KEGG" id="psua:FLK61_31940"/>
<gene>
    <name evidence="1" type="ORF">FLK61_31940</name>
</gene>